<feature type="compositionally biased region" description="Polar residues" evidence="1">
    <location>
        <begin position="122"/>
        <end position="136"/>
    </location>
</feature>
<dbReference type="AlphaFoldDB" id="A0A7J9H4S4"/>
<gene>
    <name evidence="2" type="ORF">Gohar_004320</name>
</gene>
<reference evidence="2 3" key="1">
    <citation type="journal article" date="2019" name="Genome Biol. Evol.">
        <title>Insights into the evolution of the New World diploid cottons (Gossypium, subgenus Houzingenia) based on genome sequencing.</title>
        <authorList>
            <person name="Grover C.E."/>
            <person name="Arick M.A. 2nd"/>
            <person name="Thrash A."/>
            <person name="Conover J.L."/>
            <person name="Sanders W.S."/>
            <person name="Peterson D.G."/>
            <person name="Frelichowski J.E."/>
            <person name="Scheffler J.A."/>
            <person name="Scheffler B.E."/>
            <person name="Wendel J.F."/>
        </authorList>
    </citation>
    <scope>NUCLEOTIDE SEQUENCE [LARGE SCALE GENOMIC DNA]</scope>
    <source>
        <strain evidence="2">0</strain>
        <tissue evidence="2">Leaf</tissue>
    </source>
</reference>
<evidence type="ECO:0000313" key="2">
    <source>
        <dbReference type="EMBL" id="MBA0804752.1"/>
    </source>
</evidence>
<accession>A0A7J9H4S4</accession>
<protein>
    <submittedName>
        <fullName evidence="2">Uncharacterized protein</fullName>
    </submittedName>
</protein>
<dbReference type="EMBL" id="JABFAD010000008">
    <property type="protein sequence ID" value="MBA0804752.1"/>
    <property type="molecule type" value="Genomic_DNA"/>
</dbReference>
<feature type="region of interest" description="Disordered" evidence="1">
    <location>
        <begin position="35"/>
        <end position="136"/>
    </location>
</feature>
<keyword evidence="3" id="KW-1185">Reference proteome</keyword>
<proteinExistence type="predicted"/>
<comment type="caution">
    <text evidence="2">The sequence shown here is derived from an EMBL/GenBank/DDBJ whole genome shotgun (WGS) entry which is preliminary data.</text>
</comment>
<evidence type="ECO:0000256" key="1">
    <source>
        <dbReference type="SAM" id="MobiDB-lite"/>
    </source>
</evidence>
<evidence type="ECO:0000313" key="3">
    <source>
        <dbReference type="Proteomes" id="UP000593560"/>
    </source>
</evidence>
<dbReference type="OrthoDB" id="10552614at2759"/>
<dbReference type="Proteomes" id="UP000593560">
    <property type="component" value="Unassembled WGS sequence"/>
</dbReference>
<name>A0A7J9H4S4_9ROSI</name>
<organism evidence="2 3">
    <name type="scientific">Gossypium harknessii</name>
    <dbReference type="NCBI Taxonomy" id="34285"/>
    <lineage>
        <taxon>Eukaryota</taxon>
        <taxon>Viridiplantae</taxon>
        <taxon>Streptophyta</taxon>
        <taxon>Embryophyta</taxon>
        <taxon>Tracheophyta</taxon>
        <taxon>Spermatophyta</taxon>
        <taxon>Magnoliopsida</taxon>
        <taxon>eudicotyledons</taxon>
        <taxon>Gunneridae</taxon>
        <taxon>Pentapetalae</taxon>
        <taxon>rosids</taxon>
        <taxon>malvids</taxon>
        <taxon>Malvales</taxon>
        <taxon>Malvaceae</taxon>
        <taxon>Malvoideae</taxon>
        <taxon>Gossypium</taxon>
    </lineage>
</organism>
<sequence length="136" mass="15562">MLWFRIYGKPFLYGEEMRRQHPHTSRLRRLPLNLRAGEATPSSVPMQEPTLMFASPMPTPPTGSLFYQGGSSSQPPIPRREDARCQPRTYRSQSTEGEDEELPRPQPHSEAKPRGNPARNRQPPNVAQILTNIWTD</sequence>